<dbReference type="EMBL" id="LBXD01000023">
    <property type="protein sequence ID" value="KKR23341.1"/>
    <property type="molecule type" value="Genomic_DNA"/>
</dbReference>
<dbReference type="Proteomes" id="UP000034764">
    <property type="component" value="Unassembled WGS sequence"/>
</dbReference>
<dbReference type="SUPFAM" id="SSF56601">
    <property type="entry name" value="beta-lactamase/transpeptidase-like"/>
    <property type="match status" value="1"/>
</dbReference>
<dbReference type="GO" id="GO:0008658">
    <property type="term" value="F:penicillin binding"/>
    <property type="evidence" value="ECO:0007669"/>
    <property type="project" value="InterPro"/>
</dbReference>
<dbReference type="GO" id="GO:0005886">
    <property type="term" value="C:plasma membrane"/>
    <property type="evidence" value="ECO:0007669"/>
    <property type="project" value="TreeGrafter"/>
</dbReference>
<dbReference type="PATRIC" id="fig|1619031.3.peg.414"/>
<accession>A0A0G0PDW2</accession>
<dbReference type="InterPro" id="IPR050515">
    <property type="entry name" value="Beta-lactam/transpept"/>
</dbReference>
<evidence type="ECO:0000259" key="4">
    <source>
        <dbReference type="Pfam" id="PF03717"/>
    </source>
</evidence>
<dbReference type="AlphaFoldDB" id="A0A0G0PDW2"/>
<dbReference type="Gene3D" id="3.30.450.330">
    <property type="match status" value="1"/>
</dbReference>
<dbReference type="Pfam" id="PF03717">
    <property type="entry name" value="PBP_dimer"/>
    <property type="match status" value="1"/>
</dbReference>
<dbReference type="SUPFAM" id="SSF56519">
    <property type="entry name" value="Penicillin binding protein dimerisation domain"/>
    <property type="match status" value="1"/>
</dbReference>
<gene>
    <name evidence="5" type="ORF">UT53_C0023G0007</name>
</gene>
<dbReference type="InterPro" id="IPR012338">
    <property type="entry name" value="Beta-lactam/transpept-like"/>
</dbReference>
<dbReference type="Gene3D" id="3.40.710.10">
    <property type="entry name" value="DD-peptidase/beta-lactamase superfamily"/>
    <property type="match status" value="1"/>
</dbReference>
<evidence type="ECO:0000313" key="6">
    <source>
        <dbReference type="Proteomes" id="UP000034764"/>
    </source>
</evidence>
<comment type="subcellular location">
    <subcellularLocation>
        <location evidence="1">Membrane</location>
    </subcellularLocation>
</comment>
<reference evidence="5 6" key="1">
    <citation type="journal article" date="2015" name="Nature">
        <title>rRNA introns, odd ribosomes, and small enigmatic genomes across a large radiation of phyla.</title>
        <authorList>
            <person name="Brown C.T."/>
            <person name="Hug L.A."/>
            <person name="Thomas B.C."/>
            <person name="Sharon I."/>
            <person name="Castelle C.J."/>
            <person name="Singh A."/>
            <person name="Wilkins M.J."/>
            <person name="Williams K.H."/>
            <person name="Banfield J.F."/>
        </authorList>
    </citation>
    <scope>NUCLEOTIDE SEQUENCE [LARGE SCALE GENOMIC DNA]</scope>
</reference>
<name>A0A0G0PDW2_9BACT</name>
<organism evidence="5 6">
    <name type="scientific">Candidatus Yanofskybacteria bacterium GW2011_GWD2_39_48</name>
    <dbReference type="NCBI Taxonomy" id="1619031"/>
    <lineage>
        <taxon>Bacteria</taxon>
        <taxon>Candidatus Yanofskyibacteriota</taxon>
    </lineage>
</organism>
<dbReference type="InterPro" id="IPR005311">
    <property type="entry name" value="PBP_dimer"/>
</dbReference>
<evidence type="ECO:0000256" key="2">
    <source>
        <dbReference type="ARBA" id="ARBA00023136"/>
    </source>
</evidence>
<evidence type="ECO:0000259" key="3">
    <source>
        <dbReference type="Pfam" id="PF00905"/>
    </source>
</evidence>
<dbReference type="PANTHER" id="PTHR30627:SF1">
    <property type="entry name" value="PEPTIDOGLYCAN D,D-TRANSPEPTIDASE FTSI"/>
    <property type="match status" value="1"/>
</dbReference>
<dbReference type="InterPro" id="IPR036138">
    <property type="entry name" value="PBP_dimer_sf"/>
</dbReference>
<dbReference type="Gene3D" id="3.90.1310.10">
    <property type="entry name" value="Penicillin-binding protein 2a (Domain 2)"/>
    <property type="match status" value="1"/>
</dbReference>
<feature type="domain" description="Penicillin-binding protein transpeptidase" evidence="3">
    <location>
        <begin position="246"/>
        <end position="550"/>
    </location>
</feature>
<evidence type="ECO:0000256" key="1">
    <source>
        <dbReference type="ARBA" id="ARBA00004370"/>
    </source>
</evidence>
<keyword evidence="2" id="KW-0472">Membrane</keyword>
<protein>
    <submittedName>
        <fullName evidence="5">Peptidoglycan glycosyltransferase</fullName>
    </submittedName>
</protein>
<dbReference type="GO" id="GO:0071555">
    <property type="term" value="P:cell wall organization"/>
    <property type="evidence" value="ECO:0007669"/>
    <property type="project" value="TreeGrafter"/>
</dbReference>
<dbReference type="GO" id="GO:0016740">
    <property type="term" value="F:transferase activity"/>
    <property type="evidence" value="ECO:0007669"/>
    <property type="project" value="UniProtKB-KW"/>
</dbReference>
<comment type="caution">
    <text evidence="5">The sequence shown here is derived from an EMBL/GenBank/DDBJ whole genome shotgun (WGS) entry which is preliminary data.</text>
</comment>
<sequence>MLIAGLILYRLFILSYVRHNDYQRTAISQKDSISNVLTRGNIYFQDLKSSQGDNQSGAYLAATNKKFPLVQVNPAMMTGVNIDKISTDLASILGGDIEKLKGFFVGGENRYKVIQRRLTNEQVDKIKSLGIKGLSIAYETDRFYPGGILGSDVLGFLGYDKNGRSGQYGIEEYYNEQLFGKPESSTKAGPNSITDVFTRWFSGKSDDSGKIIRRPSDVVLTIDKNIQSYIETVLTDLLKKWDAEKGTIIVEDPTTGKILAMADRPTFDPNKYSEAKTSLFLNSATQESFEPGSSFKPVTMSSGIDLAKITPDSTFTDTGFVTIGGFTIRNFNQQSFGTVSMSKVLEKSINTGVMYVENLVGDENFLNYVINMGFGQRTDIDMPGELAGDITNLYSGRKINYLTASFGQGIAVTPIQLINAYAAIANGGKLMRPYLVDKVIKEGGEVVTTQPSIVGIPISDKTSTKLKTMLISVIDNGFDKARIKGYDVAGKTGTAQMSDGKGGYIENVFIHDFMGFAPGYNSKFVILIKMDKPKGVTYASDSLSPTYREIASFLINYFNIPPTR</sequence>
<feature type="domain" description="Penicillin-binding protein dimerisation" evidence="4">
    <location>
        <begin position="57"/>
        <end position="183"/>
    </location>
</feature>
<proteinExistence type="predicted"/>
<keyword evidence="5" id="KW-0808">Transferase</keyword>
<dbReference type="InterPro" id="IPR001460">
    <property type="entry name" value="PCN-bd_Tpept"/>
</dbReference>
<dbReference type="PANTHER" id="PTHR30627">
    <property type="entry name" value="PEPTIDOGLYCAN D,D-TRANSPEPTIDASE"/>
    <property type="match status" value="1"/>
</dbReference>
<dbReference type="Pfam" id="PF00905">
    <property type="entry name" value="Transpeptidase"/>
    <property type="match status" value="1"/>
</dbReference>
<evidence type="ECO:0000313" key="5">
    <source>
        <dbReference type="EMBL" id="KKR23341.1"/>
    </source>
</evidence>